<evidence type="ECO:0000259" key="4">
    <source>
        <dbReference type="PROSITE" id="PS50113"/>
    </source>
</evidence>
<dbReference type="SMART" id="SM00086">
    <property type="entry name" value="PAC"/>
    <property type="match status" value="1"/>
</dbReference>
<evidence type="ECO:0000256" key="2">
    <source>
        <dbReference type="SAM" id="Phobius"/>
    </source>
</evidence>
<evidence type="ECO:0000313" key="6">
    <source>
        <dbReference type="Proteomes" id="UP001057134"/>
    </source>
</evidence>
<dbReference type="PROSITE" id="PS50113">
    <property type="entry name" value="PAC"/>
    <property type="match status" value="1"/>
</dbReference>
<dbReference type="InterPro" id="IPR000700">
    <property type="entry name" value="PAS-assoc_C"/>
</dbReference>
<evidence type="ECO:0000256" key="1">
    <source>
        <dbReference type="ARBA" id="ARBA00022801"/>
    </source>
</evidence>
<reference evidence="5" key="1">
    <citation type="submission" date="2018-02" db="EMBL/GenBank/DDBJ databases">
        <authorList>
            <person name="Kim S.-K."/>
            <person name="Jung H.-I."/>
            <person name="Lee S.-W."/>
        </authorList>
    </citation>
    <scope>NUCLEOTIDE SEQUENCE</scope>
    <source>
        <strain evidence="5">SK3146</strain>
    </source>
</reference>
<dbReference type="InterPro" id="IPR036457">
    <property type="entry name" value="PPM-type-like_dom_sf"/>
</dbReference>
<feature type="transmembrane region" description="Helical" evidence="2">
    <location>
        <begin position="9"/>
        <end position="27"/>
    </location>
</feature>
<dbReference type="EC" id="3.1.3.3" evidence="5"/>
<dbReference type="PROSITE" id="PS50112">
    <property type="entry name" value="PAS"/>
    <property type="match status" value="1"/>
</dbReference>
<accession>A0ABY4RVV5</accession>
<dbReference type="Gene3D" id="3.60.40.10">
    <property type="entry name" value="PPM-type phosphatase domain"/>
    <property type="match status" value="1"/>
</dbReference>
<keyword evidence="2" id="KW-1133">Transmembrane helix</keyword>
<dbReference type="NCBIfam" id="TIGR00229">
    <property type="entry name" value="sensory_box"/>
    <property type="match status" value="1"/>
</dbReference>
<dbReference type="SUPFAM" id="SSF55785">
    <property type="entry name" value="PYP-like sensor domain (PAS domain)"/>
    <property type="match status" value="1"/>
</dbReference>
<feature type="transmembrane region" description="Helical" evidence="2">
    <location>
        <begin position="39"/>
        <end position="61"/>
    </location>
</feature>
<proteinExistence type="predicted"/>
<keyword evidence="6" id="KW-1185">Reference proteome</keyword>
<reference evidence="5" key="2">
    <citation type="journal article" date="2021" name="J Anim Sci Technol">
        <title>Complete genome sequence of Paenibacillus konkukensis sp. nov. SK3146 as a potential probiotic strain.</title>
        <authorList>
            <person name="Jung H.I."/>
            <person name="Park S."/>
            <person name="Niu K.M."/>
            <person name="Lee S.W."/>
            <person name="Kothari D."/>
            <person name="Yi K.J."/>
            <person name="Kim S.K."/>
        </authorList>
    </citation>
    <scope>NUCLEOTIDE SEQUENCE</scope>
    <source>
        <strain evidence="5">SK3146</strain>
    </source>
</reference>
<feature type="transmembrane region" description="Helical" evidence="2">
    <location>
        <begin position="110"/>
        <end position="131"/>
    </location>
</feature>
<keyword evidence="2" id="KW-0812">Transmembrane</keyword>
<dbReference type="SMART" id="SM00331">
    <property type="entry name" value="PP2C_SIG"/>
    <property type="match status" value="1"/>
</dbReference>
<dbReference type="InterPro" id="IPR001610">
    <property type="entry name" value="PAC"/>
</dbReference>
<keyword evidence="1 5" id="KW-0378">Hydrolase</keyword>
<feature type="transmembrane region" description="Helical" evidence="2">
    <location>
        <begin position="73"/>
        <end position="98"/>
    </location>
</feature>
<dbReference type="InterPro" id="IPR013655">
    <property type="entry name" value="PAS_fold_3"/>
</dbReference>
<name>A0ABY4RVV5_9BACL</name>
<gene>
    <name evidence="5" type="primary">rsbP</name>
    <name evidence="5" type="ORF">SK3146_05184</name>
</gene>
<dbReference type="Pfam" id="PF08447">
    <property type="entry name" value="PAS_3"/>
    <property type="match status" value="1"/>
</dbReference>
<sequence>MPEMIQTDATNVCLALAFLFVFAKWWLRPPLSPDSPVLTRLGAGLLFGTIGALLLYFVPLASPGTGESLRWSLCGLAVALSAAFGGMLSASVAAVILAERLGGACPDAPIVLSLSPLLVALICGLASRLPWSRSARFHLTNLLQTLAYAALPALSATSGAAQQWLLNGRNAAVSLAGGSIAFWAIDHWMKLQGFRALAETSRAALDQVREVVYLTDREDRWVFLNPAWSDMTGFPAEAALQTSVLNYIHPEDRDEVRSQMNLIRSGALSSCRMEMKVVTQDGGYRWVELYAELVKKGQGPSGGMFGTLTDITERKLSEQQRRYDMGLSKRIQQSVLPVPAENSFIAVKGMHIPSAQVSGDMYTWVFVDRHTVVLLLMDVMGHGVSSSLVSMYMHSYVQSLPFGTSEPEAIIRRLNGRMCELFPSEAGKGGVYCTAVCLRADALNRRVEYVNAGHPYGVMLADDADMTELRRGGIPLGIDAEARFGQGVADYARKARIVLFTDGLFELYRASPAETSARIERRLRACAGEDADCFMRELEEELRKTECKPDDICVVVLDLKEQPMRADKE</sequence>
<organism evidence="5 6">
    <name type="scientific">Paenibacillus konkukensis</name>
    <dbReference type="NCBI Taxonomy" id="2020716"/>
    <lineage>
        <taxon>Bacteria</taxon>
        <taxon>Bacillati</taxon>
        <taxon>Bacillota</taxon>
        <taxon>Bacilli</taxon>
        <taxon>Bacillales</taxon>
        <taxon>Paenibacillaceae</taxon>
        <taxon>Paenibacillus</taxon>
    </lineage>
</organism>
<feature type="domain" description="PAS" evidence="3">
    <location>
        <begin position="197"/>
        <end position="267"/>
    </location>
</feature>
<evidence type="ECO:0000313" key="5">
    <source>
        <dbReference type="EMBL" id="UQZ85894.1"/>
    </source>
</evidence>
<dbReference type="Proteomes" id="UP001057134">
    <property type="component" value="Chromosome"/>
</dbReference>
<dbReference type="Pfam" id="PF07228">
    <property type="entry name" value="SpoIIE"/>
    <property type="match status" value="1"/>
</dbReference>
<dbReference type="InterPro" id="IPR052016">
    <property type="entry name" value="Bact_Sigma-Reg"/>
</dbReference>
<dbReference type="GO" id="GO:0016787">
    <property type="term" value="F:hydrolase activity"/>
    <property type="evidence" value="ECO:0007669"/>
    <property type="project" value="UniProtKB-KW"/>
</dbReference>
<evidence type="ECO:0000259" key="3">
    <source>
        <dbReference type="PROSITE" id="PS50112"/>
    </source>
</evidence>
<dbReference type="SUPFAM" id="SSF81606">
    <property type="entry name" value="PP2C-like"/>
    <property type="match status" value="1"/>
</dbReference>
<keyword evidence="2" id="KW-0472">Membrane</keyword>
<dbReference type="Gene3D" id="3.30.450.20">
    <property type="entry name" value="PAS domain"/>
    <property type="match status" value="1"/>
</dbReference>
<dbReference type="InterPro" id="IPR035965">
    <property type="entry name" value="PAS-like_dom_sf"/>
</dbReference>
<dbReference type="InterPro" id="IPR000014">
    <property type="entry name" value="PAS"/>
</dbReference>
<dbReference type="PANTHER" id="PTHR43156">
    <property type="entry name" value="STAGE II SPORULATION PROTEIN E-RELATED"/>
    <property type="match status" value="1"/>
</dbReference>
<dbReference type="PANTHER" id="PTHR43156:SF14">
    <property type="entry name" value="PHOSPHOSERINE PHOSPHATASE RSBP"/>
    <property type="match status" value="1"/>
</dbReference>
<protein>
    <submittedName>
        <fullName evidence="5">Phosphoserine phosphatase RsbP</fullName>
        <ecNumber evidence="5">3.1.3.3</ecNumber>
    </submittedName>
</protein>
<dbReference type="EMBL" id="CP027059">
    <property type="protein sequence ID" value="UQZ85894.1"/>
    <property type="molecule type" value="Genomic_DNA"/>
</dbReference>
<dbReference type="CDD" id="cd00130">
    <property type="entry name" value="PAS"/>
    <property type="match status" value="1"/>
</dbReference>
<dbReference type="InterPro" id="IPR001932">
    <property type="entry name" value="PPM-type_phosphatase-like_dom"/>
</dbReference>
<dbReference type="SMART" id="SM00091">
    <property type="entry name" value="PAS"/>
    <property type="match status" value="1"/>
</dbReference>
<feature type="domain" description="PAC" evidence="4">
    <location>
        <begin position="271"/>
        <end position="323"/>
    </location>
</feature>